<dbReference type="EMBL" id="CP039690">
    <property type="protein sequence ID" value="QCI63473.1"/>
    <property type="molecule type" value="Genomic_DNA"/>
</dbReference>
<keyword evidence="5 7" id="KW-1133">Transmembrane helix</keyword>
<evidence type="ECO:0000256" key="2">
    <source>
        <dbReference type="ARBA" id="ARBA00022448"/>
    </source>
</evidence>
<dbReference type="KEGG" id="pstg:E8M01_04000"/>
<evidence type="ECO:0000256" key="1">
    <source>
        <dbReference type="ARBA" id="ARBA00004651"/>
    </source>
</evidence>
<protein>
    <submittedName>
        <fullName evidence="9">ABC transporter permease</fullName>
    </submittedName>
</protein>
<keyword evidence="2 7" id="KW-0813">Transport</keyword>
<gene>
    <name evidence="9" type="ORF">E8M01_04000</name>
</gene>
<dbReference type="PANTHER" id="PTHR43163:SF3">
    <property type="entry name" value="PEPTIDE ABC TRANSPORTER PERMEASE PROTEIN"/>
    <property type="match status" value="1"/>
</dbReference>
<feature type="transmembrane region" description="Helical" evidence="7">
    <location>
        <begin position="240"/>
        <end position="262"/>
    </location>
</feature>
<evidence type="ECO:0000256" key="5">
    <source>
        <dbReference type="ARBA" id="ARBA00022989"/>
    </source>
</evidence>
<organism evidence="9 10">
    <name type="scientific">Phreatobacter stygius</name>
    <dbReference type="NCBI Taxonomy" id="1940610"/>
    <lineage>
        <taxon>Bacteria</taxon>
        <taxon>Pseudomonadati</taxon>
        <taxon>Pseudomonadota</taxon>
        <taxon>Alphaproteobacteria</taxon>
        <taxon>Hyphomicrobiales</taxon>
        <taxon>Phreatobacteraceae</taxon>
        <taxon>Phreatobacter</taxon>
    </lineage>
</organism>
<evidence type="ECO:0000256" key="4">
    <source>
        <dbReference type="ARBA" id="ARBA00022692"/>
    </source>
</evidence>
<accession>A0A4D7AX06</accession>
<dbReference type="PROSITE" id="PS50928">
    <property type="entry name" value="ABC_TM1"/>
    <property type="match status" value="1"/>
</dbReference>
<comment type="subcellular location">
    <subcellularLocation>
        <location evidence="1 7">Cell membrane</location>
        <topology evidence="1 7">Multi-pass membrane protein</topology>
    </subcellularLocation>
</comment>
<feature type="transmembrane region" description="Helical" evidence="7">
    <location>
        <begin position="98"/>
        <end position="119"/>
    </location>
</feature>
<dbReference type="AlphaFoldDB" id="A0A4D7AX06"/>
<sequence length="315" mass="33694">MTFAYALKRLLLALPTLLLVSVAVFTLMRLVPGDPAQLMLGDAADAQQLAALRDSMGLNQPLPMQFLTWLGHGLSGDLGRSISNGEPVLPLILDRFQVTAPIVLAAVALAGLLAVPLGMIAAWKQDKGLDLAVVAGATLLLSIPSFWLGLLMLLFFGLKLGWVPVVGYVPFGEDAWQALRYIALPIATLTLIEAGVLTRMARSATIDVLRLEYVAHARSKGLRESTVLGKHVLPNAFAPTLTLMGIVLGNLLGGIAVIETVFTLPGLGRLLVDGIYARDYPVVQGAILFIACIYVLVNLLVDLLYPLFDPRVAAE</sequence>
<dbReference type="InterPro" id="IPR035906">
    <property type="entry name" value="MetI-like_sf"/>
</dbReference>
<comment type="similarity">
    <text evidence="7">Belongs to the binding-protein-dependent transport system permease family.</text>
</comment>
<proteinExistence type="inferred from homology"/>
<dbReference type="PANTHER" id="PTHR43163">
    <property type="entry name" value="DIPEPTIDE TRANSPORT SYSTEM PERMEASE PROTEIN DPPB-RELATED"/>
    <property type="match status" value="1"/>
</dbReference>
<dbReference type="Pfam" id="PF19300">
    <property type="entry name" value="BPD_transp_1_N"/>
    <property type="match status" value="1"/>
</dbReference>
<dbReference type="InterPro" id="IPR045621">
    <property type="entry name" value="BPD_transp_1_N"/>
</dbReference>
<feature type="domain" description="ABC transmembrane type-1" evidence="8">
    <location>
        <begin position="96"/>
        <end position="305"/>
    </location>
</feature>
<evidence type="ECO:0000259" key="8">
    <source>
        <dbReference type="PROSITE" id="PS50928"/>
    </source>
</evidence>
<evidence type="ECO:0000256" key="7">
    <source>
        <dbReference type="RuleBase" id="RU363032"/>
    </source>
</evidence>
<keyword evidence="10" id="KW-1185">Reference proteome</keyword>
<keyword evidence="4 7" id="KW-0812">Transmembrane</keyword>
<dbReference type="GO" id="GO:0055085">
    <property type="term" value="P:transmembrane transport"/>
    <property type="evidence" value="ECO:0007669"/>
    <property type="project" value="InterPro"/>
</dbReference>
<dbReference type="Pfam" id="PF00528">
    <property type="entry name" value="BPD_transp_1"/>
    <property type="match status" value="1"/>
</dbReference>
<dbReference type="GO" id="GO:0005886">
    <property type="term" value="C:plasma membrane"/>
    <property type="evidence" value="ECO:0007669"/>
    <property type="project" value="UniProtKB-SubCell"/>
</dbReference>
<name>A0A4D7AX06_9HYPH</name>
<dbReference type="Proteomes" id="UP000298781">
    <property type="component" value="Chromosome"/>
</dbReference>
<evidence type="ECO:0000256" key="3">
    <source>
        <dbReference type="ARBA" id="ARBA00022475"/>
    </source>
</evidence>
<feature type="transmembrane region" description="Helical" evidence="7">
    <location>
        <begin position="178"/>
        <end position="197"/>
    </location>
</feature>
<dbReference type="SUPFAM" id="SSF161098">
    <property type="entry name" value="MetI-like"/>
    <property type="match status" value="1"/>
</dbReference>
<feature type="transmembrane region" description="Helical" evidence="7">
    <location>
        <begin position="131"/>
        <end position="158"/>
    </location>
</feature>
<evidence type="ECO:0000313" key="9">
    <source>
        <dbReference type="EMBL" id="QCI63473.1"/>
    </source>
</evidence>
<dbReference type="OrthoDB" id="9807402at2"/>
<evidence type="ECO:0000256" key="6">
    <source>
        <dbReference type="ARBA" id="ARBA00023136"/>
    </source>
</evidence>
<reference evidence="9 10" key="1">
    <citation type="submission" date="2019-04" db="EMBL/GenBank/DDBJ databases">
        <title>Phreatobacter aquaticus sp. nov.</title>
        <authorList>
            <person name="Choi A."/>
        </authorList>
    </citation>
    <scope>NUCLEOTIDE SEQUENCE [LARGE SCALE GENOMIC DNA]</scope>
    <source>
        <strain evidence="9 10">KCTC 52518</strain>
    </source>
</reference>
<dbReference type="InterPro" id="IPR000515">
    <property type="entry name" value="MetI-like"/>
</dbReference>
<dbReference type="Gene3D" id="1.10.3720.10">
    <property type="entry name" value="MetI-like"/>
    <property type="match status" value="1"/>
</dbReference>
<dbReference type="RefSeq" id="WP_136958931.1">
    <property type="nucleotide sequence ID" value="NZ_CP039690.1"/>
</dbReference>
<dbReference type="CDD" id="cd06261">
    <property type="entry name" value="TM_PBP2"/>
    <property type="match status" value="1"/>
</dbReference>
<evidence type="ECO:0000313" key="10">
    <source>
        <dbReference type="Proteomes" id="UP000298781"/>
    </source>
</evidence>
<feature type="transmembrane region" description="Helical" evidence="7">
    <location>
        <begin position="282"/>
        <end position="301"/>
    </location>
</feature>
<keyword evidence="3" id="KW-1003">Cell membrane</keyword>
<keyword evidence="6 7" id="KW-0472">Membrane</keyword>